<sequence>MDTVIIVDDVLHRRGGAVIQVRSAHERAELPIDAIGDAAVEVALARLRGELEAGEPWSTALARAAEQGEVPGRCERRSTSSGALLLDDTGASTPLEVRRSLSVLAELTRDSGRSIAVMGELDSTEREWFDDHDALGRIIVRLDISQLIVVGHGARHVHNAAGLEGSWNGESMLVDSADEAYDVLRTRVDQEDVMLVTGASRTPLASLVDRLMGGAA</sequence>
<dbReference type="OrthoDB" id="9800958at2"/>
<organism evidence="5 6">
    <name type="scientific">Microcella pacifica</name>
    <dbReference type="NCBI Taxonomy" id="2591847"/>
    <lineage>
        <taxon>Bacteria</taxon>
        <taxon>Bacillati</taxon>
        <taxon>Actinomycetota</taxon>
        <taxon>Actinomycetes</taxon>
        <taxon>Micrococcales</taxon>
        <taxon>Microbacteriaceae</taxon>
        <taxon>Microcella</taxon>
    </lineage>
</organism>
<evidence type="ECO:0000256" key="3">
    <source>
        <dbReference type="ARBA" id="ARBA00022840"/>
    </source>
</evidence>
<keyword evidence="1" id="KW-0436">Ligase</keyword>
<reference evidence="5 6" key="2">
    <citation type="submission" date="2020-03" db="EMBL/GenBank/DDBJ databases">
        <title>Chryseoglobus sp. isolated from a deep-sea seamount.</title>
        <authorList>
            <person name="Zhang D.-C."/>
        </authorList>
    </citation>
    <scope>NUCLEOTIDE SEQUENCE [LARGE SCALE GENOMIC DNA]</scope>
    <source>
        <strain evidence="5 6">KN1116</strain>
    </source>
</reference>
<accession>A0A9E5MI04</accession>
<keyword evidence="6" id="KW-1185">Reference proteome</keyword>
<feature type="domain" description="Mur ligase C-terminal" evidence="4">
    <location>
        <begin position="72"/>
        <end position="199"/>
    </location>
</feature>
<evidence type="ECO:0000313" key="5">
    <source>
        <dbReference type="EMBL" id="NHF63020.1"/>
    </source>
</evidence>
<dbReference type="PANTHER" id="PTHR43024">
    <property type="entry name" value="UDP-N-ACETYLMURAMOYL-TRIPEPTIDE--D-ALANYL-D-ALANINE LIGASE"/>
    <property type="match status" value="1"/>
</dbReference>
<dbReference type="Gene3D" id="3.90.190.20">
    <property type="entry name" value="Mur ligase, C-terminal domain"/>
    <property type="match status" value="1"/>
</dbReference>
<dbReference type="Proteomes" id="UP000818266">
    <property type="component" value="Unassembled WGS sequence"/>
</dbReference>
<evidence type="ECO:0000256" key="1">
    <source>
        <dbReference type="ARBA" id="ARBA00022598"/>
    </source>
</evidence>
<dbReference type="InterPro" id="IPR004101">
    <property type="entry name" value="Mur_ligase_C"/>
</dbReference>
<dbReference type="EMBL" id="VIKT02000010">
    <property type="protein sequence ID" value="NHF63020.1"/>
    <property type="molecule type" value="Genomic_DNA"/>
</dbReference>
<dbReference type="GO" id="GO:0005524">
    <property type="term" value="F:ATP binding"/>
    <property type="evidence" value="ECO:0007669"/>
    <property type="project" value="UniProtKB-KW"/>
</dbReference>
<dbReference type="InterPro" id="IPR051046">
    <property type="entry name" value="MurCDEF_CellWall_CoF430Synth"/>
</dbReference>
<proteinExistence type="predicted"/>
<dbReference type="RefSeq" id="WP_152583514.1">
    <property type="nucleotide sequence ID" value="NZ_VIKT02000010.1"/>
</dbReference>
<dbReference type="GO" id="GO:0016881">
    <property type="term" value="F:acid-amino acid ligase activity"/>
    <property type="evidence" value="ECO:0007669"/>
    <property type="project" value="InterPro"/>
</dbReference>
<keyword evidence="3" id="KW-0067">ATP-binding</keyword>
<evidence type="ECO:0000313" key="6">
    <source>
        <dbReference type="Proteomes" id="UP000818266"/>
    </source>
</evidence>
<evidence type="ECO:0000259" key="4">
    <source>
        <dbReference type="Pfam" id="PF02875"/>
    </source>
</evidence>
<gene>
    <name evidence="5" type="ORF">FK219_007180</name>
</gene>
<comment type="caution">
    <text evidence="5">The sequence shown here is derived from an EMBL/GenBank/DDBJ whole genome shotgun (WGS) entry which is preliminary data.</text>
</comment>
<evidence type="ECO:0000256" key="2">
    <source>
        <dbReference type="ARBA" id="ARBA00022741"/>
    </source>
</evidence>
<dbReference type="Pfam" id="PF02875">
    <property type="entry name" value="Mur_ligase_C"/>
    <property type="match status" value="1"/>
</dbReference>
<reference evidence="5 6" key="1">
    <citation type="submission" date="2019-06" db="EMBL/GenBank/DDBJ databases">
        <authorList>
            <person name="De-Chao Zhang Q."/>
        </authorList>
    </citation>
    <scope>NUCLEOTIDE SEQUENCE [LARGE SCALE GENOMIC DNA]</scope>
    <source>
        <strain evidence="5 6">KN1116</strain>
    </source>
</reference>
<protein>
    <recommendedName>
        <fullName evidence="4">Mur ligase C-terminal domain-containing protein</fullName>
    </recommendedName>
</protein>
<dbReference type="PANTHER" id="PTHR43024:SF1">
    <property type="entry name" value="UDP-N-ACETYLMURAMOYL-TRIPEPTIDE--D-ALANYL-D-ALANINE LIGASE"/>
    <property type="match status" value="1"/>
</dbReference>
<dbReference type="SUPFAM" id="SSF53244">
    <property type="entry name" value="MurD-like peptide ligases, peptide-binding domain"/>
    <property type="match status" value="1"/>
</dbReference>
<name>A0A9E5MI04_9MICO</name>
<dbReference type="InterPro" id="IPR036615">
    <property type="entry name" value="Mur_ligase_C_dom_sf"/>
</dbReference>
<dbReference type="AlphaFoldDB" id="A0A9E5MI04"/>
<keyword evidence="2" id="KW-0547">Nucleotide-binding</keyword>